<proteinExistence type="predicted"/>
<comment type="caution">
    <text evidence="3">The sequence shown here is derived from an EMBL/GenBank/DDBJ whole genome shotgun (WGS) entry which is preliminary data.</text>
</comment>
<evidence type="ECO:0000256" key="2">
    <source>
        <dbReference type="SAM" id="Phobius"/>
    </source>
</evidence>
<keyword evidence="2" id="KW-0812">Transmembrane</keyword>
<keyword evidence="2" id="KW-0472">Membrane</keyword>
<gene>
    <name evidence="3" type="ORF">DI396_12505</name>
</gene>
<evidence type="ECO:0000313" key="3">
    <source>
        <dbReference type="EMBL" id="PYC47027.1"/>
    </source>
</evidence>
<protein>
    <submittedName>
        <fullName evidence="3">Uncharacterized protein</fullName>
    </submittedName>
</protein>
<reference evidence="3 4" key="1">
    <citation type="submission" date="2018-05" db="EMBL/GenBank/DDBJ databases">
        <title>Oceanovita maritima gen. nov., sp. nov., a marine bacterium in the family Rhodobacteraceae isolated from surface seawater of Lundu port Xiamen, China.</title>
        <authorList>
            <person name="Hetharua B.H."/>
            <person name="Min D."/>
            <person name="Liao H."/>
            <person name="Tian Y."/>
        </authorList>
    </citation>
    <scope>NUCLEOTIDE SEQUENCE [LARGE SCALE GENOMIC DNA]</scope>
    <source>
        <strain evidence="3 4">FSX-11</strain>
    </source>
</reference>
<evidence type="ECO:0000256" key="1">
    <source>
        <dbReference type="SAM" id="MobiDB-lite"/>
    </source>
</evidence>
<feature type="region of interest" description="Disordered" evidence="1">
    <location>
        <begin position="239"/>
        <end position="316"/>
    </location>
</feature>
<dbReference type="EMBL" id="QFVT01000008">
    <property type="protein sequence ID" value="PYC47027.1"/>
    <property type="molecule type" value="Genomic_DNA"/>
</dbReference>
<organism evidence="3 4">
    <name type="scientific">Litorivita pollutaquae</name>
    <dbReference type="NCBI Taxonomy" id="2200892"/>
    <lineage>
        <taxon>Bacteria</taxon>
        <taxon>Pseudomonadati</taxon>
        <taxon>Pseudomonadota</taxon>
        <taxon>Alphaproteobacteria</taxon>
        <taxon>Rhodobacterales</taxon>
        <taxon>Paracoccaceae</taxon>
        <taxon>Litorivita</taxon>
    </lineage>
</organism>
<feature type="compositionally biased region" description="Polar residues" evidence="1">
    <location>
        <begin position="242"/>
        <end position="257"/>
    </location>
</feature>
<dbReference type="OrthoDB" id="7829925at2"/>
<keyword evidence="2" id="KW-1133">Transmembrane helix</keyword>
<sequence length="327" mass="34172">MRQTTGYWVPPLLPIVKRRPACRGRLLRVMALAATLPLAGCISPITGGTAQFAQSGGDDQNPQPRKALRRTSMVRGAVIVQGPRGYCIDAESLTSGGVSGGFALLASCESLLGKPADAPVEPAIMTVTVLPFSPRPIQPRAHEMAKALAPHHVLDQINGDGLTIVHLATGGTEIADGVDPKHWRGAMLINGHMIGLAVYAPKGSALSDAAGLEVLIGLAEVLREASPVRAAKIMPDTARAAKNSQNSGLNPTSPQDADQQHPGLRIAGAETAGVSDAPQSPPRTTANGILRPPRMPAALYAAPAPTGTATTQPRGKRIKKLFPRLFR</sequence>
<evidence type="ECO:0000313" key="4">
    <source>
        <dbReference type="Proteomes" id="UP000248012"/>
    </source>
</evidence>
<accession>A0A2V4NL78</accession>
<keyword evidence="4" id="KW-1185">Reference proteome</keyword>
<feature type="compositionally biased region" description="Low complexity" evidence="1">
    <location>
        <begin position="296"/>
        <end position="313"/>
    </location>
</feature>
<name>A0A2V4NL78_9RHOB</name>
<dbReference type="Proteomes" id="UP000248012">
    <property type="component" value="Unassembled WGS sequence"/>
</dbReference>
<feature type="transmembrane region" description="Helical" evidence="2">
    <location>
        <begin position="26"/>
        <end position="45"/>
    </location>
</feature>
<dbReference type="AlphaFoldDB" id="A0A2V4NL78"/>